<keyword evidence="2" id="KW-1185">Reference proteome</keyword>
<proteinExistence type="predicted"/>
<dbReference type="RefSeq" id="WP_160802770.1">
    <property type="nucleotide sequence ID" value="NZ_WUUL01000014.1"/>
</dbReference>
<organism evidence="1 2">
    <name type="scientific">Shimazuella alba</name>
    <dbReference type="NCBI Taxonomy" id="2690964"/>
    <lineage>
        <taxon>Bacteria</taxon>
        <taxon>Bacillati</taxon>
        <taxon>Bacillota</taxon>
        <taxon>Bacilli</taxon>
        <taxon>Bacillales</taxon>
        <taxon>Thermoactinomycetaceae</taxon>
        <taxon>Shimazuella</taxon>
    </lineage>
</organism>
<sequence length="142" mass="16504">MPKKDQEFAQYAHTWPEAIRVILAEKERNALAAVEQYKEELDEIWKDSKQDHPLLRRFQKDARGRRQAAMAAAKAKAKEEKPKALKAKWLALAGALSLYDEVANSIMDLAAYFAKGKRSKEPTSQVEIELRRRIESYRWFNL</sequence>
<comment type="caution">
    <text evidence="1">The sequence shown here is derived from an EMBL/GenBank/DDBJ whole genome shotgun (WGS) entry which is preliminary data.</text>
</comment>
<name>A0A6I4VX45_9BACL</name>
<evidence type="ECO:0000313" key="1">
    <source>
        <dbReference type="EMBL" id="MXQ55423.1"/>
    </source>
</evidence>
<accession>A0A6I4VX45</accession>
<protein>
    <submittedName>
        <fullName evidence="1">Uncharacterized protein</fullName>
    </submittedName>
</protein>
<reference evidence="1 2" key="1">
    <citation type="submission" date="2019-12" db="EMBL/GenBank/DDBJ databases">
        <title>Whole-genome analyses of novel actinobacteria.</title>
        <authorList>
            <person name="Sahin N."/>
            <person name="Saygin H."/>
        </authorList>
    </citation>
    <scope>NUCLEOTIDE SEQUENCE [LARGE SCALE GENOMIC DNA]</scope>
    <source>
        <strain evidence="1 2">KC615</strain>
    </source>
</reference>
<dbReference type="EMBL" id="WUUL01000014">
    <property type="protein sequence ID" value="MXQ55423.1"/>
    <property type="molecule type" value="Genomic_DNA"/>
</dbReference>
<gene>
    <name evidence="1" type="ORF">GSM42_17210</name>
</gene>
<evidence type="ECO:0000313" key="2">
    <source>
        <dbReference type="Proteomes" id="UP000430692"/>
    </source>
</evidence>
<dbReference type="AlphaFoldDB" id="A0A6I4VX45"/>
<dbReference type="Proteomes" id="UP000430692">
    <property type="component" value="Unassembled WGS sequence"/>
</dbReference>